<organism evidence="2 3">
    <name type="scientific">Periweissella fabalis</name>
    <dbReference type="NCBI Taxonomy" id="1070421"/>
    <lineage>
        <taxon>Bacteria</taxon>
        <taxon>Bacillati</taxon>
        <taxon>Bacillota</taxon>
        <taxon>Bacilli</taxon>
        <taxon>Lactobacillales</taxon>
        <taxon>Lactobacillaceae</taxon>
        <taxon>Periweissella</taxon>
    </lineage>
</organism>
<dbReference type="InterPro" id="IPR016181">
    <property type="entry name" value="Acyl_CoA_acyltransferase"/>
</dbReference>
<dbReference type="PANTHER" id="PTHR43441">
    <property type="entry name" value="RIBOSOMAL-PROTEIN-SERINE ACETYLTRANSFERASE"/>
    <property type="match status" value="1"/>
</dbReference>
<dbReference type="GO" id="GO:1990189">
    <property type="term" value="F:protein N-terminal-serine acetyltransferase activity"/>
    <property type="evidence" value="ECO:0007669"/>
    <property type="project" value="TreeGrafter"/>
</dbReference>
<dbReference type="InterPro" id="IPR000182">
    <property type="entry name" value="GNAT_dom"/>
</dbReference>
<dbReference type="Gene3D" id="3.40.630.30">
    <property type="match status" value="1"/>
</dbReference>
<dbReference type="PANTHER" id="PTHR43441:SF11">
    <property type="entry name" value="RIBOSOMAL-PROTEIN-SERINE ACETYLTRANSFERASE"/>
    <property type="match status" value="1"/>
</dbReference>
<dbReference type="SUPFAM" id="SSF55729">
    <property type="entry name" value="Acyl-CoA N-acyltransferases (Nat)"/>
    <property type="match status" value="1"/>
</dbReference>
<dbReference type="Proteomes" id="UP000549765">
    <property type="component" value="Unassembled WGS sequence"/>
</dbReference>
<dbReference type="PROSITE" id="PS51186">
    <property type="entry name" value="GNAT"/>
    <property type="match status" value="1"/>
</dbReference>
<protein>
    <submittedName>
        <fullName evidence="2">GNAT family N-acetyltransferase</fullName>
    </submittedName>
</protein>
<proteinExistence type="predicted"/>
<sequence length="186" mass="21392">MTRAWFSIPITDDLKLVQPEIYMGQEVFNLVTENREHLNQFLPWVEQMIAKELEENFIRSMQMAHIQGTSQLFFIASGDDIIGAIDLHNINQSVRKADIGYWLSNKISGQGIMTTVVKFFCNYAFTVLTFNKLTLQIDVANTASNRVAEKCHFQFIGMHPADFNLHGELRDMNYYALLNPNNKHSS</sequence>
<reference evidence="2 3" key="1">
    <citation type="submission" date="2020-04" db="EMBL/GenBank/DDBJ databases">
        <title>MicrobeNet Type strains.</title>
        <authorList>
            <person name="Nicholson A.C."/>
        </authorList>
    </citation>
    <scope>NUCLEOTIDE SEQUENCE [LARGE SCALE GENOMIC DNA]</scope>
    <source>
        <strain evidence="2 3">CCUG 61472</strain>
    </source>
</reference>
<dbReference type="GO" id="GO:0008999">
    <property type="term" value="F:protein-N-terminal-alanine acetyltransferase activity"/>
    <property type="evidence" value="ECO:0007669"/>
    <property type="project" value="TreeGrafter"/>
</dbReference>
<dbReference type="RefSeq" id="WP_168721374.1">
    <property type="nucleotide sequence ID" value="NZ_JAAXPN010000001.1"/>
</dbReference>
<evidence type="ECO:0000313" key="3">
    <source>
        <dbReference type="Proteomes" id="UP000549765"/>
    </source>
</evidence>
<keyword evidence="3" id="KW-1185">Reference proteome</keyword>
<dbReference type="InterPro" id="IPR051908">
    <property type="entry name" value="Ribosomal_N-acetyltransferase"/>
</dbReference>
<dbReference type="EMBL" id="JAAXPN010000001">
    <property type="protein sequence ID" value="NKZ23589.1"/>
    <property type="molecule type" value="Genomic_DNA"/>
</dbReference>
<dbReference type="AlphaFoldDB" id="A0A7X6N1N5"/>
<name>A0A7X6N1N5_9LACO</name>
<keyword evidence="2" id="KW-0808">Transferase</keyword>
<dbReference type="Pfam" id="PF13302">
    <property type="entry name" value="Acetyltransf_3"/>
    <property type="match status" value="1"/>
</dbReference>
<evidence type="ECO:0000259" key="1">
    <source>
        <dbReference type="PROSITE" id="PS51186"/>
    </source>
</evidence>
<dbReference type="GO" id="GO:0005737">
    <property type="term" value="C:cytoplasm"/>
    <property type="evidence" value="ECO:0007669"/>
    <property type="project" value="TreeGrafter"/>
</dbReference>
<comment type="caution">
    <text evidence="2">The sequence shown here is derived from an EMBL/GenBank/DDBJ whole genome shotgun (WGS) entry which is preliminary data.</text>
</comment>
<evidence type="ECO:0000313" key="2">
    <source>
        <dbReference type="EMBL" id="NKZ23589.1"/>
    </source>
</evidence>
<feature type="domain" description="N-acetyltransferase" evidence="1">
    <location>
        <begin position="28"/>
        <end position="180"/>
    </location>
</feature>
<accession>A0A7X6N1N5</accession>
<gene>
    <name evidence="2" type="ORF">HF964_02045</name>
</gene>